<evidence type="ECO:0000256" key="8">
    <source>
        <dbReference type="ARBA" id="ARBA00022833"/>
    </source>
</evidence>
<protein>
    <recommendedName>
        <fullName evidence="2">RBR-type E3 ubiquitin transferase</fullName>
        <ecNumber evidence="2">2.3.2.31</ecNumber>
    </recommendedName>
</protein>
<dbReference type="InterPro" id="IPR002867">
    <property type="entry name" value="IBR_dom"/>
</dbReference>
<evidence type="ECO:0000259" key="13">
    <source>
        <dbReference type="PROSITE" id="PS51873"/>
    </source>
</evidence>
<accession>A0A3E2HM27</accession>
<organism evidence="14 15">
    <name type="scientific">Scytalidium lignicola</name>
    <name type="common">Hyphomycete</name>
    <dbReference type="NCBI Taxonomy" id="5539"/>
    <lineage>
        <taxon>Eukaryota</taxon>
        <taxon>Fungi</taxon>
        <taxon>Dikarya</taxon>
        <taxon>Ascomycota</taxon>
        <taxon>Pezizomycotina</taxon>
        <taxon>Leotiomycetes</taxon>
        <taxon>Leotiomycetes incertae sedis</taxon>
        <taxon>Scytalidium</taxon>
    </lineage>
</organism>
<dbReference type="InterPro" id="IPR031127">
    <property type="entry name" value="E3_UB_ligase_RBR"/>
</dbReference>
<dbReference type="EMBL" id="NCSJ02000023">
    <property type="protein sequence ID" value="RFU34293.1"/>
    <property type="molecule type" value="Genomic_DNA"/>
</dbReference>
<feature type="region of interest" description="Disordered" evidence="11">
    <location>
        <begin position="524"/>
        <end position="574"/>
    </location>
</feature>
<comment type="catalytic activity">
    <reaction evidence="1">
        <text>[E2 ubiquitin-conjugating enzyme]-S-ubiquitinyl-L-cysteine + [acceptor protein]-L-lysine = [E2 ubiquitin-conjugating enzyme]-L-cysteine + [acceptor protein]-N(6)-ubiquitinyl-L-lysine.</text>
        <dbReference type="EC" id="2.3.2.31"/>
    </reaction>
</comment>
<dbReference type="PANTHER" id="PTHR11685">
    <property type="entry name" value="RBR FAMILY RING FINGER AND IBR DOMAIN-CONTAINING"/>
    <property type="match status" value="1"/>
</dbReference>
<comment type="caution">
    <text evidence="14">The sequence shown here is derived from an EMBL/GenBank/DDBJ whole genome shotgun (WGS) entry which is preliminary data.</text>
</comment>
<dbReference type="STRING" id="5539.A0A3E2HM27"/>
<evidence type="ECO:0000256" key="10">
    <source>
        <dbReference type="SAM" id="Coils"/>
    </source>
</evidence>
<evidence type="ECO:0000313" key="14">
    <source>
        <dbReference type="EMBL" id="RFU34293.1"/>
    </source>
</evidence>
<reference evidence="14 15" key="1">
    <citation type="submission" date="2018-05" db="EMBL/GenBank/DDBJ databases">
        <title>Draft genome sequence of Scytalidium lignicola DSM 105466, a ubiquitous saprotrophic fungus.</title>
        <authorList>
            <person name="Buettner E."/>
            <person name="Gebauer A.M."/>
            <person name="Hofrichter M."/>
            <person name="Liers C."/>
            <person name="Kellner H."/>
        </authorList>
    </citation>
    <scope>NUCLEOTIDE SEQUENCE [LARGE SCALE GENOMIC DNA]</scope>
    <source>
        <strain evidence="14 15">DSM 105466</strain>
    </source>
</reference>
<dbReference type="Proteomes" id="UP000258309">
    <property type="component" value="Unassembled WGS sequence"/>
</dbReference>
<sequence length="1015" mass="116872">MPGFWSDNDVVHYSPQRLSMMEMSLPTDEGIPISIMERGRPIPKGDYKEFKNSEEHWQMLEEQMMDEEDTPPRKPASELHSSGEHTVNLLIDIAVPDRNDQYPRRSHVLGGLENDGAFIDHSSRQRRKSLASFPTGDFTYHHELHTETMEQLSRVNKENETLKNQIVQLQKDLSDAQDFIFSLQPRQINITESEAVSEYNSLCGMVQQWVDTNVGDALYERQMHREKLYLLHSAKDLLDLVSKPGKEAFVYLDTDEYNIVSAIMKFLCTEIFDRPFYCPIEDGAVKILSSVEKAMRNMEPRRDLSAIRSWRSETYTAVCQRPDFSEFRRARTMQLTDQLTGMMSVIVPRAEKRKLHVSIQNNIIKPAMALAHRLHLSVDRFSLEWTAFSRIPPESRSHSPKDFAEFECLNITQGARVIRFPLPNPRCTLTYILDMAPSLVFYEAKADAWGEAKTLKKARVLVALMKEGDEPYMPPRLNPSEYATCLGQLEDKNRESQNCLKRRYANLGKKARFWTVTYSRARKEDRQPKMEARNRNVDRSRGSSSGYPHNGYQQSRPRNSKESPRSFALPGMPPAMYKEWEESSTDYKWEETKPKLPVKAESPRSEKKSATASYLDAEVPVFGLQYGISRLSLREKVNTDTVVTRGSELSPSENISPNVKGDMERAFLMSLHCTDDADKTVIGLKGGNRSSIQASIFSDEVVSTPTTQATECMICVEPFSSTVIRPKLISIACLHEPSVCTNCMAISIKSELASKMWNQIKCPECQTSLINDDIQRLADPETYGRYEALSFRSLISADKNFVWCTQCPFGQLHASGNKQPIMRCLKCGHRSCFRHSVPWHERLTCEEYDALLKDPENFASAGGKEDLSVAKIMKMQEENNERLLIEEVTRQKQVNAVERQKARRRQQEEAERKREEIERQKKLDVDRLKMIEDIKRRQMEDELSLKMVQATTKQCPSCQWPIEKNEGCAHMTCIKCRAEFCWACLSDYEPIRQYGNDRHERSCEYHSDNLPSYHE</sequence>
<evidence type="ECO:0000256" key="2">
    <source>
        <dbReference type="ARBA" id="ARBA00012251"/>
    </source>
</evidence>
<dbReference type="SUPFAM" id="SSF57850">
    <property type="entry name" value="RING/U-box"/>
    <property type="match status" value="3"/>
</dbReference>
<keyword evidence="8" id="KW-0862">Zinc</keyword>
<evidence type="ECO:0000256" key="11">
    <source>
        <dbReference type="SAM" id="MobiDB-lite"/>
    </source>
</evidence>
<feature type="region of interest" description="Disordered" evidence="11">
    <location>
        <begin position="588"/>
        <end position="607"/>
    </location>
</feature>
<evidence type="ECO:0000256" key="5">
    <source>
        <dbReference type="ARBA" id="ARBA00022737"/>
    </source>
</evidence>
<feature type="non-terminal residue" evidence="14">
    <location>
        <position position="1"/>
    </location>
</feature>
<dbReference type="InterPro" id="IPR013083">
    <property type="entry name" value="Znf_RING/FYVE/PHD"/>
</dbReference>
<dbReference type="GO" id="GO:0008270">
    <property type="term" value="F:zinc ion binding"/>
    <property type="evidence" value="ECO:0007669"/>
    <property type="project" value="UniProtKB-KW"/>
</dbReference>
<keyword evidence="4" id="KW-0479">Metal-binding</keyword>
<dbReference type="Gene3D" id="3.30.40.10">
    <property type="entry name" value="Zinc/RING finger domain, C3HC4 (zinc finger)"/>
    <property type="match status" value="1"/>
</dbReference>
<feature type="region of interest" description="Disordered" evidence="11">
    <location>
        <begin position="897"/>
        <end position="918"/>
    </location>
</feature>
<feature type="non-terminal residue" evidence="14">
    <location>
        <position position="1015"/>
    </location>
</feature>
<keyword evidence="3" id="KW-0808">Transferase</keyword>
<dbReference type="CDD" id="cd20335">
    <property type="entry name" value="BRcat_RBR"/>
    <property type="match status" value="1"/>
</dbReference>
<feature type="domain" description="RING-type" evidence="13">
    <location>
        <begin position="708"/>
        <end position="1009"/>
    </location>
</feature>
<dbReference type="InterPro" id="IPR044066">
    <property type="entry name" value="TRIAD_supradom"/>
</dbReference>
<dbReference type="PROSITE" id="PS50089">
    <property type="entry name" value="ZF_RING_2"/>
    <property type="match status" value="1"/>
</dbReference>
<dbReference type="Pfam" id="PF22191">
    <property type="entry name" value="IBR_1"/>
    <property type="match status" value="1"/>
</dbReference>
<dbReference type="PROSITE" id="PS51873">
    <property type="entry name" value="TRIAD"/>
    <property type="match status" value="1"/>
</dbReference>
<dbReference type="InterPro" id="IPR001841">
    <property type="entry name" value="Znf_RING"/>
</dbReference>
<dbReference type="OrthoDB" id="1431934at2759"/>
<evidence type="ECO:0000256" key="9">
    <source>
        <dbReference type="PROSITE-ProRule" id="PRU00175"/>
    </source>
</evidence>
<feature type="coiled-coil region" evidence="10">
    <location>
        <begin position="145"/>
        <end position="179"/>
    </location>
</feature>
<feature type="compositionally biased region" description="Basic and acidic residues" evidence="11">
    <location>
        <begin position="905"/>
        <end position="918"/>
    </location>
</feature>
<evidence type="ECO:0000256" key="1">
    <source>
        <dbReference type="ARBA" id="ARBA00001798"/>
    </source>
</evidence>
<dbReference type="SMART" id="SM00647">
    <property type="entry name" value="IBR"/>
    <property type="match status" value="2"/>
</dbReference>
<evidence type="ECO:0000256" key="4">
    <source>
        <dbReference type="ARBA" id="ARBA00022723"/>
    </source>
</evidence>
<dbReference type="GO" id="GO:0061630">
    <property type="term" value="F:ubiquitin protein ligase activity"/>
    <property type="evidence" value="ECO:0007669"/>
    <property type="project" value="UniProtKB-EC"/>
</dbReference>
<keyword evidence="10" id="KW-0175">Coiled coil</keyword>
<dbReference type="GO" id="GO:0016567">
    <property type="term" value="P:protein ubiquitination"/>
    <property type="evidence" value="ECO:0007669"/>
    <property type="project" value="InterPro"/>
</dbReference>
<feature type="compositionally biased region" description="Polar residues" evidence="11">
    <location>
        <begin position="542"/>
        <end position="557"/>
    </location>
</feature>
<dbReference type="CDD" id="cd20336">
    <property type="entry name" value="Rcat_RBR"/>
    <property type="match status" value="1"/>
</dbReference>
<keyword evidence="6 9" id="KW-0863">Zinc-finger</keyword>
<feature type="domain" description="RING-type" evidence="12">
    <location>
        <begin position="712"/>
        <end position="766"/>
    </location>
</feature>
<evidence type="ECO:0000256" key="6">
    <source>
        <dbReference type="ARBA" id="ARBA00022771"/>
    </source>
</evidence>
<evidence type="ECO:0000313" key="15">
    <source>
        <dbReference type="Proteomes" id="UP000258309"/>
    </source>
</evidence>
<keyword evidence="15" id="KW-1185">Reference proteome</keyword>
<keyword evidence="7" id="KW-0833">Ubl conjugation pathway</keyword>
<evidence type="ECO:0000256" key="7">
    <source>
        <dbReference type="ARBA" id="ARBA00022786"/>
    </source>
</evidence>
<dbReference type="EC" id="2.3.2.31" evidence="2"/>
<feature type="compositionally biased region" description="Basic and acidic residues" evidence="11">
    <location>
        <begin position="524"/>
        <end position="541"/>
    </location>
</feature>
<keyword evidence="5" id="KW-0677">Repeat</keyword>
<dbReference type="Pfam" id="PF01485">
    <property type="entry name" value="IBR"/>
    <property type="match status" value="1"/>
</dbReference>
<dbReference type="AlphaFoldDB" id="A0A3E2HM27"/>
<gene>
    <name evidence="14" type="ORF">B7463_g2071</name>
</gene>
<evidence type="ECO:0000256" key="3">
    <source>
        <dbReference type="ARBA" id="ARBA00022679"/>
    </source>
</evidence>
<proteinExistence type="predicted"/>
<dbReference type="Gene3D" id="1.20.120.1750">
    <property type="match status" value="1"/>
</dbReference>
<name>A0A3E2HM27_SCYLI</name>
<evidence type="ECO:0000259" key="12">
    <source>
        <dbReference type="PROSITE" id="PS50089"/>
    </source>
</evidence>